<accession>A0A853GXM3</accession>
<reference evidence="12 13" key="1">
    <citation type="submission" date="2020-07" db="EMBL/GenBank/DDBJ databases">
        <title>Taxonomic revisions and descriptions of new bacterial species based on genomic comparisons in the high-G+C-content subgroup of the family Alcaligenaceae.</title>
        <authorList>
            <person name="Szabo A."/>
            <person name="Felfoldi T."/>
        </authorList>
    </citation>
    <scope>NUCLEOTIDE SEQUENCE [LARGE SCALE GENOMIC DNA]</scope>
    <source>
        <strain evidence="12 13">DSM 25667</strain>
    </source>
</reference>
<proteinExistence type="inferred from homology"/>
<dbReference type="CDD" id="cd01991">
    <property type="entry name" value="Asn_synthase_B_C"/>
    <property type="match status" value="1"/>
</dbReference>
<feature type="active site" description="For GATase activity" evidence="8">
    <location>
        <position position="2"/>
    </location>
</feature>
<evidence type="ECO:0000256" key="1">
    <source>
        <dbReference type="ARBA" id="ARBA00005187"/>
    </source>
</evidence>
<evidence type="ECO:0000256" key="5">
    <source>
        <dbReference type="ARBA" id="ARBA00022840"/>
    </source>
</evidence>
<dbReference type="InterPro" id="IPR006426">
    <property type="entry name" value="Asn_synth_AEB"/>
</dbReference>
<comment type="pathway">
    <text evidence="1">Amino-acid biosynthesis; L-asparagine biosynthesis; L-asparagine from L-aspartate (L-Gln route): step 1/1.</text>
</comment>
<feature type="binding site" evidence="9">
    <location>
        <begin position="377"/>
        <end position="378"/>
    </location>
    <ligand>
        <name>ATP</name>
        <dbReference type="ChEBI" id="CHEBI:30616"/>
    </ligand>
</feature>
<sequence>MCGIVGVWGGLVDKQVVIEASCRRIHHRGPDSNGYWADEPAGLALGHVRLAIQDLTEAGHQPMTSACGRYVLVLNGEIYNHLDLRKRLDDQGRAPAWRGHSDTETVLAGFVAWGVHETLQAATGMFALALWDRQTRRLVLARDRMGEKPLYMGYAGSNFVFASELKALVGIPGFNKDIDRRALSLLMRHNYIPAPFSIYRGIGKLEPGTWLELSEQDLQRRSVPDAKIWWSALQVSQYAQESPLAFESDLQAVDALEAVLGQAVRGQMISDVELGAFLSGGVDSSMVVALMQKHNAQAVRTFSIGFDDPAFNEAEYAKAVAAHLGTLHTELYVSAADALDVVPSLPELYDEPFADSSQIPTALVTRMTRQHVTVALSGDGGDELFGGYSRYVRAQQWWNRRQAVPAGLRGPLAAVARAGVGILAPGHRRDQLDKLSEVLGAAHEGEFYRQFVSYWKDPAQVVIGAELPSTPFDAPSRLGLFERMMLLDALTYLPDDILVKVDRAAMAASLETRVPMLDHHVFEFAQRLPSSYKRRGGQGKWLLRQVLYRHVPAHMIDRPKKGFSVPMAAWLRGPLKDWGAALLDPVRLKREGLFHAEPIVQKWSEHQSGKRNWSTHLWGVLMTQAWLDGTAESDTRPL</sequence>
<dbReference type="AlphaFoldDB" id="A0A853GXM3"/>
<dbReference type="PROSITE" id="PS51278">
    <property type="entry name" value="GATASE_TYPE_2"/>
    <property type="match status" value="1"/>
</dbReference>
<feature type="site" description="Important for beta-aspartyl-AMP intermediate formation" evidence="10">
    <location>
        <position position="379"/>
    </location>
</feature>
<evidence type="ECO:0000256" key="4">
    <source>
        <dbReference type="ARBA" id="ARBA00022741"/>
    </source>
</evidence>
<dbReference type="RefSeq" id="WP_130040512.1">
    <property type="nucleotide sequence ID" value="NZ_JACCEV010000005.1"/>
</dbReference>
<dbReference type="PANTHER" id="PTHR43284">
    <property type="entry name" value="ASPARAGINE SYNTHETASE (GLUTAMINE-HYDROLYZING)"/>
    <property type="match status" value="1"/>
</dbReference>
<feature type="domain" description="Glutamine amidotransferase type-2" evidence="11">
    <location>
        <begin position="2"/>
        <end position="216"/>
    </location>
</feature>
<evidence type="ECO:0000259" key="11">
    <source>
        <dbReference type="PROSITE" id="PS51278"/>
    </source>
</evidence>
<evidence type="ECO:0000256" key="6">
    <source>
        <dbReference type="ARBA" id="ARBA00022962"/>
    </source>
</evidence>
<comment type="similarity">
    <text evidence="2">Belongs to the asparagine synthetase family.</text>
</comment>
<dbReference type="Proteomes" id="UP000554144">
    <property type="component" value="Unassembled WGS sequence"/>
</dbReference>
<dbReference type="Gene3D" id="3.60.20.10">
    <property type="entry name" value="Glutamine Phosphoribosylpyrophosphate, subunit 1, domain 1"/>
    <property type="match status" value="1"/>
</dbReference>
<name>A0A853GXM3_9BURK</name>
<evidence type="ECO:0000313" key="13">
    <source>
        <dbReference type="Proteomes" id="UP000554144"/>
    </source>
</evidence>
<dbReference type="Gene3D" id="3.40.50.620">
    <property type="entry name" value="HUPs"/>
    <property type="match status" value="1"/>
</dbReference>
<evidence type="ECO:0000256" key="9">
    <source>
        <dbReference type="PIRSR" id="PIRSR001589-2"/>
    </source>
</evidence>
<comment type="caution">
    <text evidence="12">The sequence shown here is derived from an EMBL/GenBank/DDBJ whole genome shotgun (WGS) entry which is preliminary data.</text>
</comment>
<protein>
    <recommendedName>
        <fullName evidence="3">asparagine synthase (glutamine-hydrolyzing)</fullName>
        <ecNumber evidence="3">6.3.5.4</ecNumber>
    </recommendedName>
</protein>
<dbReference type="InterPro" id="IPR001962">
    <property type="entry name" value="Asn_synthase"/>
</dbReference>
<dbReference type="InterPro" id="IPR033738">
    <property type="entry name" value="AsnB_N"/>
</dbReference>
<dbReference type="GO" id="GO:0005829">
    <property type="term" value="C:cytosol"/>
    <property type="evidence" value="ECO:0007669"/>
    <property type="project" value="TreeGrafter"/>
</dbReference>
<dbReference type="InterPro" id="IPR014729">
    <property type="entry name" value="Rossmann-like_a/b/a_fold"/>
</dbReference>
<feature type="binding site" evidence="9">
    <location>
        <position position="102"/>
    </location>
    <ligand>
        <name>L-glutamine</name>
        <dbReference type="ChEBI" id="CHEBI:58359"/>
    </ligand>
</feature>
<evidence type="ECO:0000313" key="12">
    <source>
        <dbReference type="EMBL" id="NYT86897.1"/>
    </source>
</evidence>
<keyword evidence="5 9" id="KW-0067">ATP-binding</keyword>
<keyword evidence="4 9" id="KW-0547">Nucleotide-binding</keyword>
<comment type="catalytic activity">
    <reaction evidence="7">
        <text>L-aspartate + L-glutamine + ATP + H2O = L-asparagine + L-glutamate + AMP + diphosphate + H(+)</text>
        <dbReference type="Rhea" id="RHEA:12228"/>
        <dbReference type="ChEBI" id="CHEBI:15377"/>
        <dbReference type="ChEBI" id="CHEBI:15378"/>
        <dbReference type="ChEBI" id="CHEBI:29985"/>
        <dbReference type="ChEBI" id="CHEBI:29991"/>
        <dbReference type="ChEBI" id="CHEBI:30616"/>
        <dbReference type="ChEBI" id="CHEBI:33019"/>
        <dbReference type="ChEBI" id="CHEBI:58048"/>
        <dbReference type="ChEBI" id="CHEBI:58359"/>
        <dbReference type="ChEBI" id="CHEBI:456215"/>
        <dbReference type="EC" id="6.3.5.4"/>
    </reaction>
</comment>
<organism evidence="12 13">
    <name type="scientific">Pollutimonas harenae</name>
    <dbReference type="NCBI Taxonomy" id="657015"/>
    <lineage>
        <taxon>Bacteria</taxon>
        <taxon>Pseudomonadati</taxon>
        <taxon>Pseudomonadota</taxon>
        <taxon>Betaproteobacteria</taxon>
        <taxon>Burkholderiales</taxon>
        <taxon>Alcaligenaceae</taxon>
        <taxon>Pollutimonas</taxon>
    </lineage>
</organism>
<dbReference type="NCBIfam" id="TIGR01536">
    <property type="entry name" value="asn_synth_AEB"/>
    <property type="match status" value="1"/>
</dbReference>
<dbReference type="SUPFAM" id="SSF52402">
    <property type="entry name" value="Adenine nucleotide alpha hydrolases-like"/>
    <property type="match status" value="1"/>
</dbReference>
<dbReference type="CDD" id="cd00712">
    <property type="entry name" value="AsnB"/>
    <property type="match status" value="1"/>
</dbReference>
<keyword evidence="8" id="KW-0028">Amino-acid biosynthesis</keyword>
<gene>
    <name evidence="12" type="primary">asnB</name>
    <name evidence="12" type="ORF">H0A62_14935</name>
</gene>
<keyword evidence="13" id="KW-1185">Reference proteome</keyword>
<evidence type="ECO:0000256" key="8">
    <source>
        <dbReference type="PIRSR" id="PIRSR001589-1"/>
    </source>
</evidence>
<dbReference type="GO" id="GO:0005524">
    <property type="term" value="F:ATP binding"/>
    <property type="evidence" value="ECO:0007669"/>
    <property type="project" value="UniProtKB-KW"/>
</dbReference>
<dbReference type="InterPro" id="IPR017932">
    <property type="entry name" value="GATase_2_dom"/>
</dbReference>
<dbReference type="PANTHER" id="PTHR43284:SF1">
    <property type="entry name" value="ASPARAGINE SYNTHETASE"/>
    <property type="match status" value="1"/>
</dbReference>
<keyword evidence="12" id="KW-0436">Ligase</keyword>
<dbReference type="InterPro" id="IPR029055">
    <property type="entry name" value="Ntn_hydrolases_N"/>
</dbReference>
<dbReference type="InterPro" id="IPR051786">
    <property type="entry name" value="ASN_synthetase/amidase"/>
</dbReference>
<feature type="binding site" evidence="9">
    <location>
        <position position="304"/>
    </location>
    <ligand>
        <name>ATP</name>
        <dbReference type="ChEBI" id="CHEBI:30616"/>
    </ligand>
</feature>
<evidence type="ECO:0000256" key="3">
    <source>
        <dbReference type="ARBA" id="ARBA00012737"/>
    </source>
</evidence>
<dbReference type="Pfam" id="PF00733">
    <property type="entry name" value="Asn_synthase"/>
    <property type="match status" value="1"/>
</dbReference>
<dbReference type="OrthoDB" id="9763290at2"/>
<dbReference type="Pfam" id="PF13522">
    <property type="entry name" value="GATase_6"/>
    <property type="match status" value="1"/>
</dbReference>
<dbReference type="EC" id="6.3.5.4" evidence="3"/>
<keyword evidence="6 8" id="KW-0315">Glutamine amidotransferase</keyword>
<evidence type="ECO:0000256" key="2">
    <source>
        <dbReference type="ARBA" id="ARBA00005752"/>
    </source>
</evidence>
<dbReference type="GO" id="GO:0006529">
    <property type="term" value="P:asparagine biosynthetic process"/>
    <property type="evidence" value="ECO:0007669"/>
    <property type="project" value="UniProtKB-KW"/>
</dbReference>
<evidence type="ECO:0000256" key="10">
    <source>
        <dbReference type="PIRSR" id="PIRSR001589-3"/>
    </source>
</evidence>
<dbReference type="SUPFAM" id="SSF56235">
    <property type="entry name" value="N-terminal nucleophile aminohydrolases (Ntn hydrolases)"/>
    <property type="match status" value="1"/>
</dbReference>
<dbReference type="EMBL" id="JACCEV010000005">
    <property type="protein sequence ID" value="NYT86897.1"/>
    <property type="molecule type" value="Genomic_DNA"/>
</dbReference>
<dbReference type="GO" id="GO:0004066">
    <property type="term" value="F:asparagine synthase (glutamine-hydrolyzing) activity"/>
    <property type="evidence" value="ECO:0007669"/>
    <property type="project" value="UniProtKB-EC"/>
</dbReference>
<dbReference type="PIRSF" id="PIRSF001589">
    <property type="entry name" value="Asn_synthetase_glu-h"/>
    <property type="match status" value="1"/>
</dbReference>
<evidence type="ECO:0000256" key="7">
    <source>
        <dbReference type="ARBA" id="ARBA00048741"/>
    </source>
</evidence>
<keyword evidence="8" id="KW-0061">Asparagine biosynthesis</keyword>